<dbReference type="GO" id="GO:0015066">
    <property type="term" value="F:alpha-amylase inhibitor activity"/>
    <property type="evidence" value="ECO:0007669"/>
    <property type="project" value="InterPro"/>
</dbReference>
<dbReference type="InterPro" id="IPR036379">
    <property type="entry name" value="A-amylase_inhib_sf"/>
</dbReference>
<evidence type="ECO:0000313" key="3">
    <source>
        <dbReference type="Proteomes" id="UP000295258"/>
    </source>
</evidence>
<proteinExistence type="predicted"/>
<evidence type="ECO:0000256" key="1">
    <source>
        <dbReference type="SAM" id="SignalP"/>
    </source>
</evidence>
<comment type="caution">
    <text evidence="2">The sequence shown here is derived from an EMBL/GenBank/DDBJ whole genome shotgun (WGS) entry which is preliminary data.</text>
</comment>
<feature type="chain" id="PRO_5020569888" description="Secreted protein" evidence="1">
    <location>
        <begin position="27"/>
        <end position="95"/>
    </location>
</feature>
<dbReference type="EMBL" id="SMKO01000048">
    <property type="protein sequence ID" value="TDD04170.1"/>
    <property type="molecule type" value="Genomic_DNA"/>
</dbReference>
<accession>A0A4R4VV08</accession>
<keyword evidence="3" id="KW-1185">Reference proteome</keyword>
<dbReference type="RefSeq" id="WP_132596671.1">
    <property type="nucleotide sequence ID" value="NZ_SMKO01000048.1"/>
</dbReference>
<feature type="signal peptide" evidence="1">
    <location>
        <begin position="1"/>
        <end position="26"/>
    </location>
</feature>
<evidence type="ECO:0000313" key="2">
    <source>
        <dbReference type="EMBL" id="TDD04170.1"/>
    </source>
</evidence>
<name>A0A4R4VV08_9ACTN</name>
<organism evidence="2 3">
    <name type="scientific">Nonomuraea deserti</name>
    <dbReference type="NCBI Taxonomy" id="1848322"/>
    <lineage>
        <taxon>Bacteria</taxon>
        <taxon>Bacillati</taxon>
        <taxon>Actinomycetota</taxon>
        <taxon>Actinomycetes</taxon>
        <taxon>Streptosporangiales</taxon>
        <taxon>Streptosporangiaceae</taxon>
        <taxon>Nonomuraea</taxon>
    </lineage>
</organism>
<protein>
    <recommendedName>
        <fullName evidence="4">Secreted protein</fullName>
    </recommendedName>
</protein>
<sequence length="95" mass="10512">MRTRTIIAAGVFAAAAIAVSPVPAQAAAPSCLTYELDDDGGKDELWVWNTCEGAQSYKVRLANGQDLPCKYKKPGSGYDKWWWNWPRRFDGLVSC</sequence>
<evidence type="ECO:0008006" key="4">
    <source>
        <dbReference type="Google" id="ProtNLM"/>
    </source>
</evidence>
<dbReference type="Gene3D" id="2.60.40.20">
    <property type="entry name" value="Alpha-amylase inhibitor"/>
    <property type="match status" value="1"/>
</dbReference>
<dbReference type="AlphaFoldDB" id="A0A4R4VV08"/>
<dbReference type="Proteomes" id="UP000295258">
    <property type="component" value="Unassembled WGS sequence"/>
</dbReference>
<keyword evidence="1" id="KW-0732">Signal</keyword>
<gene>
    <name evidence="2" type="ORF">E1292_19600</name>
</gene>
<reference evidence="2 3" key="1">
    <citation type="submission" date="2019-03" db="EMBL/GenBank/DDBJ databases">
        <title>Draft genome sequences of novel Actinobacteria.</title>
        <authorList>
            <person name="Sahin N."/>
            <person name="Ay H."/>
            <person name="Saygin H."/>
        </authorList>
    </citation>
    <scope>NUCLEOTIDE SEQUENCE [LARGE SCALE GENOMIC DNA]</scope>
    <source>
        <strain evidence="2 3">KC310</strain>
    </source>
</reference>